<dbReference type="InterPro" id="IPR058923">
    <property type="entry name" value="RCC1-like_dom"/>
</dbReference>
<dbReference type="InterPro" id="IPR000408">
    <property type="entry name" value="Reg_chr_condens"/>
</dbReference>
<proteinExistence type="predicted"/>
<dbReference type="AlphaFoldDB" id="A0AAN0Y1E2"/>
<evidence type="ECO:0000256" key="1">
    <source>
        <dbReference type="ARBA" id="ARBA00022737"/>
    </source>
</evidence>
<dbReference type="PANTHER" id="PTHR22872:SF2">
    <property type="entry name" value="INHIBITOR OF BRUTON TYROSINE KINASE"/>
    <property type="match status" value="1"/>
</dbReference>
<sequence length="486" mass="51929">MKLTKTLLAVLVTALAGCDSNDEATTANSGPDTQLTKSWDAHSTYASETTVSGTSSDTDGVESVTVSINGTVHYADFDGQNFSLKINLVPGLNNYTVTATDSLGNQTSLEDQVYFGHQVSAGGAHSGAILDGKLWTWGRNNKGQTGHGYVSTLDEENHPTTPTELTVISEEQAVSFVSLAFNQNASIALDSTGQVWAWGDGDGGQLGLGEDDDILSEEDVLSPQKISSLENIISVARGYDHTVVLDELGQVYTFGENDKGQLGNNSLEDSDFPVKVEISDIIQIEAGSDSTYALDINGNLYGWGQNNNGQLGQGQDYVEDILIPTLINLPEKITSFSAGKAHVIAIGESGQLYGWGLNASNQLGNDEDESWPRELYEATVLPWVEDGVMVWANGNQSFVERSDGQIYPWGNNGMGTLGLETDESPIAPTVAITDLSSVLDIGAGALHTVALRFDSVLFTWGWSFEGSLGIPDPINAWGYSLPQKVK</sequence>
<dbReference type="PROSITE" id="PS00626">
    <property type="entry name" value="RCC1_2"/>
    <property type="match status" value="1"/>
</dbReference>
<reference evidence="3 4" key="1">
    <citation type="submission" date="2016-07" db="EMBL/GenBank/DDBJ databases">
        <title>Developing Vibrio natriegens as a novel, fast-growing host for biotechnology.</title>
        <authorList>
            <person name="Weinstock M.T."/>
            <person name="Hesek E.D."/>
            <person name="Wilson C.M."/>
            <person name="Gibson D.G."/>
        </authorList>
    </citation>
    <scope>NUCLEOTIDE SEQUENCE [LARGE SCALE GENOMIC DNA]</scope>
    <source>
        <strain evidence="3 4">ATCC 14048</strain>
    </source>
</reference>
<accession>A0AAN0Y1E2</accession>
<name>A0AAN0Y1E2_VIBNA</name>
<evidence type="ECO:0000313" key="3">
    <source>
        <dbReference type="EMBL" id="ANQ11823.1"/>
    </source>
</evidence>
<dbReference type="Pfam" id="PF25390">
    <property type="entry name" value="WD40_RLD"/>
    <property type="match status" value="1"/>
</dbReference>
<dbReference type="PROSITE" id="PS50012">
    <property type="entry name" value="RCC1_3"/>
    <property type="match status" value="6"/>
</dbReference>
<dbReference type="InterPro" id="IPR051625">
    <property type="entry name" value="Signaling_Regulatory_Domain"/>
</dbReference>
<dbReference type="Pfam" id="PF00415">
    <property type="entry name" value="RCC1"/>
    <property type="match status" value="1"/>
</dbReference>
<dbReference type="EMBL" id="CP016345">
    <property type="protein sequence ID" value="ANQ11823.1"/>
    <property type="molecule type" value="Genomic_DNA"/>
</dbReference>
<protein>
    <submittedName>
        <fullName evidence="3">Chromosome condensation regulator RCC1</fullName>
    </submittedName>
</protein>
<organism evidence="3 4">
    <name type="scientific">Vibrio natriegens NBRC 15636 = ATCC 14048 = DSM 759</name>
    <dbReference type="NCBI Taxonomy" id="1219067"/>
    <lineage>
        <taxon>Bacteria</taxon>
        <taxon>Pseudomonadati</taxon>
        <taxon>Pseudomonadota</taxon>
        <taxon>Gammaproteobacteria</taxon>
        <taxon>Vibrionales</taxon>
        <taxon>Vibrionaceae</taxon>
        <taxon>Vibrio</taxon>
    </lineage>
</organism>
<dbReference type="RefSeq" id="WP_020333692.1">
    <property type="nucleotide sequence ID" value="NZ_ATFJ01000011.1"/>
</dbReference>
<dbReference type="SUPFAM" id="SSF50985">
    <property type="entry name" value="RCC1/BLIP-II"/>
    <property type="match status" value="1"/>
</dbReference>
<dbReference type="InterPro" id="IPR009091">
    <property type="entry name" value="RCC1/BLIP-II"/>
</dbReference>
<dbReference type="GeneID" id="70913169"/>
<feature type="domain" description="RCC1-like" evidence="2">
    <location>
        <begin position="118"/>
        <end position="369"/>
    </location>
</feature>
<dbReference type="PRINTS" id="PR00633">
    <property type="entry name" value="RCCNDNSATION"/>
</dbReference>
<dbReference type="PANTHER" id="PTHR22872">
    <property type="entry name" value="BTK-BINDING PROTEIN-RELATED"/>
    <property type="match status" value="1"/>
</dbReference>
<dbReference type="Proteomes" id="UP000092741">
    <property type="component" value="Chromosome 1"/>
</dbReference>
<dbReference type="KEGG" id="vna:PN96_10180"/>
<gene>
    <name evidence="3" type="ORF">BA890_03165</name>
</gene>
<keyword evidence="4" id="KW-1185">Reference proteome</keyword>
<dbReference type="PROSITE" id="PS51257">
    <property type="entry name" value="PROKAR_LIPOPROTEIN"/>
    <property type="match status" value="1"/>
</dbReference>
<dbReference type="Pfam" id="PF09136">
    <property type="entry name" value="Glucodextran_B"/>
    <property type="match status" value="1"/>
</dbReference>
<evidence type="ECO:0000313" key="4">
    <source>
        <dbReference type="Proteomes" id="UP000092741"/>
    </source>
</evidence>
<keyword evidence="1" id="KW-0677">Repeat</keyword>
<evidence type="ECO:0000259" key="2">
    <source>
        <dbReference type="Pfam" id="PF25390"/>
    </source>
</evidence>
<dbReference type="Gene3D" id="2.130.10.30">
    <property type="entry name" value="Regulator of chromosome condensation 1/beta-lactamase-inhibitor protein II"/>
    <property type="match status" value="2"/>
</dbReference>